<feature type="region of interest" description="Disordered" evidence="1">
    <location>
        <begin position="1"/>
        <end position="170"/>
    </location>
</feature>
<feature type="compositionally biased region" description="Basic and acidic residues" evidence="1">
    <location>
        <begin position="94"/>
        <end position="103"/>
    </location>
</feature>
<evidence type="ECO:0000313" key="3">
    <source>
        <dbReference type="EMBL" id="CBI00435.1"/>
    </source>
</evidence>
<name>E6PZS6_9ZZZZ</name>
<accession>E6PZS6</accession>
<reference evidence="3" key="1">
    <citation type="submission" date="2009-10" db="EMBL/GenBank/DDBJ databases">
        <title>Diversity of trophic interactions inside an arsenic-rich microbial ecosystem.</title>
        <authorList>
            <person name="Bertin P.N."/>
            <person name="Heinrich-Salmeron A."/>
            <person name="Pelletier E."/>
            <person name="Goulhen-Chollet F."/>
            <person name="Arsene-Ploetze F."/>
            <person name="Gallien S."/>
            <person name="Calteau A."/>
            <person name="Vallenet D."/>
            <person name="Casiot C."/>
            <person name="Chane-Woon-Ming B."/>
            <person name="Giloteaux L."/>
            <person name="Barakat M."/>
            <person name="Bonnefoy V."/>
            <person name="Bruneel O."/>
            <person name="Chandler M."/>
            <person name="Cleiss J."/>
            <person name="Duran R."/>
            <person name="Elbaz-Poulichet F."/>
            <person name="Fonknechten N."/>
            <person name="Lauga B."/>
            <person name="Mornico D."/>
            <person name="Ortet P."/>
            <person name="Schaeffer C."/>
            <person name="Siguier P."/>
            <person name="Alexander Thil Smith A."/>
            <person name="Van Dorsselaer A."/>
            <person name="Weissenbach J."/>
            <person name="Medigue C."/>
            <person name="Le Paslier D."/>
        </authorList>
    </citation>
    <scope>NUCLEOTIDE SEQUENCE</scope>
</reference>
<feature type="compositionally biased region" description="Polar residues" evidence="1">
    <location>
        <begin position="37"/>
        <end position="46"/>
    </location>
</feature>
<gene>
    <name evidence="3" type="ORF">CARN3_0025</name>
</gene>
<keyword evidence="2" id="KW-1133">Transmembrane helix</keyword>
<comment type="caution">
    <text evidence="3">The sequence shown here is derived from an EMBL/GenBank/DDBJ whole genome shotgun (WGS) entry which is preliminary data.</text>
</comment>
<proteinExistence type="predicted"/>
<dbReference type="AlphaFoldDB" id="E6PZS6"/>
<dbReference type="EMBL" id="CABN01000136">
    <property type="protein sequence ID" value="CBI00435.1"/>
    <property type="molecule type" value="Genomic_DNA"/>
</dbReference>
<keyword evidence="2" id="KW-0812">Transmembrane</keyword>
<organism evidence="3">
    <name type="scientific">mine drainage metagenome</name>
    <dbReference type="NCBI Taxonomy" id="410659"/>
    <lineage>
        <taxon>unclassified sequences</taxon>
        <taxon>metagenomes</taxon>
        <taxon>ecological metagenomes</taxon>
    </lineage>
</organism>
<feature type="compositionally biased region" description="Low complexity" evidence="1">
    <location>
        <begin position="121"/>
        <end position="149"/>
    </location>
</feature>
<sequence>MNDPREHGLDELGQRLQALGGPVGEQRPAPERESYPQGRQYTDGSFSSAPQPSAPYQSASYPEAPYRDGPFRGAPLPPGPAVGGRTPVPGVASERLERFERLEPVQPEAPSGVAPGVTRNAAAPERPGSESSSSAGTTAYQMRETVSAGGVAGTPGPVPAQAQLPASTSGDAAKGGFHRLAQMVRTALPYVQKLLPLLDGNLATTVGALLAPQAAHTQPAPQVTVDMEPVERQMTELQTSHKELRTSHLELRTQVAEQGATLKGVEDQLERVREATDRNTLEQQELVEDLRSVGSRISKFAVLGLVLLALSVGFNLYLLILLQHLLR</sequence>
<evidence type="ECO:0000256" key="1">
    <source>
        <dbReference type="SAM" id="MobiDB-lite"/>
    </source>
</evidence>
<feature type="compositionally biased region" description="Basic and acidic residues" evidence="1">
    <location>
        <begin position="1"/>
        <end position="13"/>
    </location>
</feature>
<protein>
    <submittedName>
        <fullName evidence="3">Uncharacterized protein</fullName>
    </submittedName>
</protein>
<evidence type="ECO:0000256" key="2">
    <source>
        <dbReference type="SAM" id="Phobius"/>
    </source>
</evidence>
<feature type="compositionally biased region" description="Low complexity" evidence="1">
    <location>
        <begin position="47"/>
        <end position="64"/>
    </location>
</feature>
<feature type="transmembrane region" description="Helical" evidence="2">
    <location>
        <begin position="300"/>
        <end position="322"/>
    </location>
</feature>
<keyword evidence="2" id="KW-0472">Membrane</keyword>